<dbReference type="Gene3D" id="3.40.1800.10">
    <property type="entry name" value="His-Me finger endonucleases"/>
    <property type="match status" value="1"/>
</dbReference>
<evidence type="ECO:0000313" key="1">
    <source>
        <dbReference type="EMBL" id="KKN66086.1"/>
    </source>
</evidence>
<organism evidence="1">
    <name type="scientific">marine sediment metagenome</name>
    <dbReference type="NCBI Taxonomy" id="412755"/>
    <lineage>
        <taxon>unclassified sequences</taxon>
        <taxon>metagenomes</taxon>
        <taxon>ecological metagenomes</taxon>
    </lineage>
</organism>
<dbReference type="EMBL" id="LAZR01000511">
    <property type="protein sequence ID" value="KKN66086.1"/>
    <property type="molecule type" value="Genomic_DNA"/>
</dbReference>
<comment type="caution">
    <text evidence="1">The sequence shown here is derived from an EMBL/GenBank/DDBJ whole genome shotgun (WGS) entry which is preliminary data.</text>
</comment>
<proteinExistence type="predicted"/>
<dbReference type="InterPro" id="IPR038563">
    <property type="entry name" value="Endonuclease_7_sf"/>
</dbReference>
<name>A0A0F9UXX4_9ZZZZ</name>
<protein>
    <recommendedName>
        <fullName evidence="2">Recombination endonuclease VII</fullName>
    </recommendedName>
</protein>
<dbReference type="Pfam" id="PF02945">
    <property type="entry name" value="Endonuclease_7"/>
    <property type="match status" value="1"/>
</dbReference>
<dbReference type="AlphaFoldDB" id="A0A0F9UXX4"/>
<reference evidence="1" key="1">
    <citation type="journal article" date="2015" name="Nature">
        <title>Complex archaea that bridge the gap between prokaryotes and eukaryotes.</title>
        <authorList>
            <person name="Spang A."/>
            <person name="Saw J.H."/>
            <person name="Jorgensen S.L."/>
            <person name="Zaremba-Niedzwiedzka K."/>
            <person name="Martijn J."/>
            <person name="Lind A.E."/>
            <person name="van Eijk R."/>
            <person name="Schleper C."/>
            <person name="Guy L."/>
            <person name="Ettema T.J."/>
        </authorList>
    </citation>
    <scope>NUCLEOTIDE SEQUENCE</scope>
</reference>
<accession>A0A0F9UXX4</accession>
<dbReference type="InterPro" id="IPR044925">
    <property type="entry name" value="His-Me_finger_sf"/>
</dbReference>
<gene>
    <name evidence="1" type="ORF">LCGC14_0475640</name>
</gene>
<dbReference type="InterPro" id="IPR004211">
    <property type="entry name" value="Endonuclease_7"/>
</dbReference>
<evidence type="ECO:0008006" key="2">
    <source>
        <dbReference type="Google" id="ProtNLM"/>
    </source>
</evidence>
<dbReference type="SUPFAM" id="SSF54060">
    <property type="entry name" value="His-Me finger endonucleases"/>
    <property type="match status" value="1"/>
</dbReference>
<sequence length="129" mass="15241">MKLATKEYNKIYYQKNKKNILKHHKHYKETKKEKIAFASYKYNIKIRYGMTIEDYNKIFIKQNGCCAICGRQQSKQKRRLSVDHNHKTGQIRGLLCQSCNAHLAWLENYNVDIEKHINCTTIGGRKECG</sequence>